<evidence type="ECO:0000313" key="2">
    <source>
        <dbReference type="Proteomes" id="UP001064048"/>
    </source>
</evidence>
<dbReference type="Proteomes" id="UP001064048">
    <property type="component" value="Chromosome 11"/>
</dbReference>
<keyword evidence="2" id="KW-1185">Reference proteome</keyword>
<gene>
    <name evidence="1" type="ORF">MSG28_007024</name>
</gene>
<organism evidence="1 2">
    <name type="scientific">Choristoneura fumiferana</name>
    <name type="common">Spruce budworm moth</name>
    <name type="synonym">Archips fumiferana</name>
    <dbReference type="NCBI Taxonomy" id="7141"/>
    <lineage>
        <taxon>Eukaryota</taxon>
        <taxon>Metazoa</taxon>
        <taxon>Ecdysozoa</taxon>
        <taxon>Arthropoda</taxon>
        <taxon>Hexapoda</taxon>
        <taxon>Insecta</taxon>
        <taxon>Pterygota</taxon>
        <taxon>Neoptera</taxon>
        <taxon>Endopterygota</taxon>
        <taxon>Lepidoptera</taxon>
        <taxon>Glossata</taxon>
        <taxon>Ditrysia</taxon>
        <taxon>Tortricoidea</taxon>
        <taxon>Tortricidae</taxon>
        <taxon>Tortricinae</taxon>
        <taxon>Choristoneura</taxon>
    </lineage>
</organism>
<sequence length="528" mass="61226">MGDKAGDTVDTRLEFIMDYVLKSLKLKIEKWAKFITGDERHILTKFFDNPNIKIIIFRVNTAGLLTCATHFPPVSRGKMIYFVRNIDEKLTQANFRKSVSIGEMSGNVLMDISVMAEELIGPLLCNPENQKGWPKIVQQDMKRHVDDLRNLMHQLKGEMTSQVMLPMPAGVENIFHSEARLKESNGEDVDLYLKTNIEGAIIKWAQQVHDLLSEDSYIAFKRTRFPLPSADIDFYAFRLKNLEGIYSQLRDPRVKRMAHYMEDTKSVYLDCFKNMLTNVVAAIVECRDIYIYQKPLVTHFETFESTDFQEAKHLIRPMFHCIGLLWGNSRYYCSVEKLIPLLREVCNMLIVQCTNSVDPASIFQGEPDEQLLKLRNALAILNHFLEAYELNRDKVHTFFPIGVTPVRWSFDFDRVFKRFNVYVKRLKMIEGILEATVEILKLEKVEFCGVRGKIISSECVKVLEDYSVKYQNLGNMAYDPAEPEDNSFLPDYNKHMEVLADVDRRLASLFSQGLDECHNVQHFFKAYL</sequence>
<name>A0ACC0JM10_CHOFU</name>
<evidence type="ECO:0000313" key="1">
    <source>
        <dbReference type="EMBL" id="KAI8425201.1"/>
    </source>
</evidence>
<reference evidence="1 2" key="1">
    <citation type="journal article" date="2022" name="Genome Biol. Evol.">
        <title>The Spruce Budworm Genome: Reconstructing the Evolutionary History of Antifreeze Proteins.</title>
        <authorList>
            <person name="Beliveau C."/>
            <person name="Gagne P."/>
            <person name="Picq S."/>
            <person name="Vernygora O."/>
            <person name="Keeling C.I."/>
            <person name="Pinkney K."/>
            <person name="Doucet D."/>
            <person name="Wen F."/>
            <person name="Johnston J.S."/>
            <person name="Maaroufi H."/>
            <person name="Boyle B."/>
            <person name="Laroche J."/>
            <person name="Dewar K."/>
            <person name="Juretic N."/>
            <person name="Blackburn G."/>
            <person name="Nisole A."/>
            <person name="Brunet B."/>
            <person name="Brandao M."/>
            <person name="Lumley L."/>
            <person name="Duan J."/>
            <person name="Quan G."/>
            <person name="Lucarotti C.J."/>
            <person name="Roe A.D."/>
            <person name="Sperling F.A.H."/>
            <person name="Levesque R.C."/>
            <person name="Cusson M."/>
        </authorList>
    </citation>
    <scope>NUCLEOTIDE SEQUENCE [LARGE SCALE GENOMIC DNA]</scope>
    <source>
        <strain evidence="1">Glfc:IPQL:Cfum</strain>
    </source>
</reference>
<accession>A0ACC0JM10</accession>
<comment type="caution">
    <text evidence="1">The sequence shown here is derived from an EMBL/GenBank/DDBJ whole genome shotgun (WGS) entry which is preliminary data.</text>
</comment>
<dbReference type="EMBL" id="CM046111">
    <property type="protein sequence ID" value="KAI8425201.1"/>
    <property type="molecule type" value="Genomic_DNA"/>
</dbReference>
<protein>
    <submittedName>
        <fullName evidence="1">Uncharacterized protein</fullName>
    </submittedName>
</protein>
<proteinExistence type="predicted"/>